<accession>A0A8K0JZN5</accession>
<evidence type="ECO:0000313" key="2">
    <source>
        <dbReference type="EMBL" id="KAG8225504.1"/>
    </source>
</evidence>
<dbReference type="PROSITE" id="PS50835">
    <property type="entry name" value="IG_LIKE"/>
    <property type="match status" value="1"/>
</dbReference>
<name>A0A8K0JZN5_LADFU</name>
<dbReference type="InterPro" id="IPR037448">
    <property type="entry name" value="Zig-8"/>
</dbReference>
<dbReference type="SMART" id="SM00408">
    <property type="entry name" value="IGc2"/>
    <property type="match status" value="1"/>
</dbReference>
<dbReference type="PANTHER" id="PTHR23279:SF37">
    <property type="entry name" value="DEFECTIVE PROBOSCIS EXTENSION RESPONSE 13, ISOFORM B"/>
    <property type="match status" value="1"/>
</dbReference>
<dbReference type="Gene3D" id="2.60.40.10">
    <property type="entry name" value="Immunoglobulins"/>
    <property type="match status" value="1"/>
</dbReference>
<dbReference type="FunFam" id="2.60.40.10:FF:000533">
    <property type="entry name" value="Uncharacterized protein, isoform A"/>
    <property type="match status" value="1"/>
</dbReference>
<reference evidence="2" key="1">
    <citation type="submission" date="2013-04" db="EMBL/GenBank/DDBJ databases">
        <authorList>
            <person name="Qu J."/>
            <person name="Murali S.C."/>
            <person name="Bandaranaike D."/>
            <person name="Bellair M."/>
            <person name="Blankenburg K."/>
            <person name="Chao H."/>
            <person name="Dinh H."/>
            <person name="Doddapaneni H."/>
            <person name="Downs B."/>
            <person name="Dugan-Rocha S."/>
            <person name="Elkadiri S."/>
            <person name="Gnanaolivu R.D."/>
            <person name="Hernandez B."/>
            <person name="Javaid M."/>
            <person name="Jayaseelan J.C."/>
            <person name="Lee S."/>
            <person name="Li M."/>
            <person name="Ming W."/>
            <person name="Munidasa M."/>
            <person name="Muniz J."/>
            <person name="Nguyen L."/>
            <person name="Ongeri F."/>
            <person name="Osuji N."/>
            <person name="Pu L.-L."/>
            <person name="Puazo M."/>
            <person name="Qu C."/>
            <person name="Quiroz J."/>
            <person name="Raj R."/>
            <person name="Weissenberger G."/>
            <person name="Xin Y."/>
            <person name="Zou X."/>
            <person name="Han Y."/>
            <person name="Richards S."/>
            <person name="Worley K."/>
            <person name="Muzny D."/>
            <person name="Gibbs R."/>
        </authorList>
    </citation>
    <scope>NUCLEOTIDE SEQUENCE</scope>
    <source>
        <strain evidence="2">Sampled in the wild</strain>
    </source>
</reference>
<dbReference type="GO" id="GO:0032589">
    <property type="term" value="C:neuron projection membrane"/>
    <property type="evidence" value="ECO:0007669"/>
    <property type="project" value="TreeGrafter"/>
</dbReference>
<dbReference type="InterPro" id="IPR003599">
    <property type="entry name" value="Ig_sub"/>
</dbReference>
<dbReference type="Proteomes" id="UP000792457">
    <property type="component" value="Unassembled WGS sequence"/>
</dbReference>
<dbReference type="InterPro" id="IPR007110">
    <property type="entry name" value="Ig-like_dom"/>
</dbReference>
<gene>
    <name evidence="2" type="ORF">J437_LFUL005930</name>
</gene>
<dbReference type="SUPFAM" id="SSF48726">
    <property type="entry name" value="Immunoglobulin"/>
    <property type="match status" value="1"/>
</dbReference>
<dbReference type="InterPro" id="IPR036179">
    <property type="entry name" value="Ig-like_dom_sf"/>
</dbReference>
<organism evidence="2 3">
    <name type="scientific">Ladona fulva</name>
    <name type="common">Scarce chaser dragonfly</name>
    <name type="synonym">Libellula fulva</name>
    <dbReference type="NCBI Taxonomy" id="123851"/>
    <lineage>
        <taxon>Eukaryota</taxon>
        <taxon>Metazoa</taxon>
        <taxon>Ecdysozoa</taxon>
        <taxon>Arthropoda</taxon>
        <taxon>Hexapoda</taxon>
        <taxon>Insecta</taxon>
        <taxon>Pterygota</taxon>
        <taxon>Palaeoptera</taxon>
        <taxon>Odonata</taxon>
        <taxon>Epiprocta</taxon>
        <taxon>Anisoptera</taxon>
        <taxon>Libelluloidea</taxon>
        <taxon>Libellulidae</taxon>
        <taxon>Ladona</taxon>
    </lineage>
</organism>
<protein>
    <recommendedName>
        <fullName evidence="1">Ig-like domain-containing protein</fullName>
    </recommendedName>
</protein>
<dbReference type="CDD" id="cd00096">
    <property type="entry name" value="Ig"/>
    <property type="match status" value="1"/>
</dbReference>
<dbReference type="InterPro" id="IPR013783">
    <property type="entry name" value="Ig-like_fold"/>
</dbReference>
<dbReference type="PANTHER" id="PTHR23279">
    <property type="entry name" value="DEFECTIVE PROBOSCIS EXTENSION RESPONSE DPR -RELATED"/>
    <property type="match status" value="1"/>
</dbReference>
<proteinExistence type="predicted"/>
<sequence>MFSLCDTEARAEIIGAPDLHLKSGSTLRLSCVLRQSTEPPVYVFWYHDDRMINYDRERGVSVEAERFGSALVVREARRVDSGNYTCVPSNARPASVNVHVLNGKTNLSSALSTRLDLLSGARWNPFC</sequence>
<dbReference type="AlphaFoldDB" id="A0A8K0JZN5"/>
<dbReference type="SMART" id="SM00409">
    <property type="entry name" value="IG"/>
    <property type="match status" value="1"/>
</dbReference>
<evidence type="ECO:0000259" key="1">
    <source>
        <dbReference type="PROSITE" id="PS50835"/>
    </source>
</evidence>
<keyword evidence="3" id="KW-1185">Reference proteome</keyword>
<evidence type="ECO:0000313" key="3">
    <source>
        <dbReference type="Proteomes" id="UP000792457"/>
    </source>
</evidence>
<reference evidence="2" key="2">
    <citation type="submission" date="2017-10" db="EMBL/GenBank/DDBJ databases">
        <title>Ladona fulva Genome sequencing and assembly.</title>
        <authorList>
            <person name="Murali S."/>
            <person name="Richards S."/>
            <person name="Bandaranaike D."/>
            <person name="Bellair M."/>
            <person name="Blankenburg K."/>
            <person name="Chao H."/>
            <person name="Dinh H."/>
            <person name="Doddapaneni H."/>
            <person name="Dugan-Rocha S."/>
            <person name="Elkadiri S."/>
            <person name="Gnanaolivu R."/>
            <person name="Hernandez B."/>
            <person name="Skinner E."/>
            <person name="Javaid M."/>
            <person name="Lee S."/>
            <person name="Li M."/>
            <person name="Ming W."/>
            <person name="Munidasa M."/>
            <person name="Muniz J."/>
            <person name="Nguyen L."/>
            <person name="Hughes D."/>
            <person name="Osuji N."/>
            <person name="Pu L.-L."/>
            <person name="Puazo M."/>
            <person name="Qu C."/>
            <person name="Quiroz J."/>
            <person name="Raj R."/>
            <person name="Weissenberger G."/>
            <person name="Xin Y."/>
            <person name="Zou X."/>
            <person name="Han Y."/>
            <person name="Worley K."/>
            <person name="Muzny D."/>
            <person name="Gibbs R."/>
        </authorList>
    </citation>
    <scope>NUCLEOTIDE SEQUENCE</scope>
    <source>
        <strain evidence="2">Sampled in the wild</strain>
    </source>
</reference>
<comment type="caution">
    <text evidence="2">The sequence shown here is derived from an EMBL/GenBank/DDBJ whole genome shotgun (WGS) entry which is preliminary data.</text>
</comment>
<dbReference type="Pfam" id="PF13927">
    <property type="entry name" value="Ig_3"/>
    <property type="match status" value="1"/>
</dbReference>
<dbReference type="OrthoDB" id="190835at2759"/>
<dbReference type="InterPro" id="IPR003598">
    <property type="entry name" value="Ig_sub2"/>
</dbReference>
<dbReference type="EMBL" id="KZ308240">
    <property type="protein sequence ID" value="KAG8225504.1"/>
    <property type="molecule type" value="Genomic_DNA"/>
</dbReference>
<feature type="domain" description="Ig-like" evidence="1">
    <location>
        <begin position="9"/>
        <end position="97"/>
    </location>
</feature>
<dbReference type="GO" id="GO:0050808">
    <property type="term" value="P:synapse organization"/>
    <property type="evidence" value="ECO:0007669"/>
    <property type="project" value="TreeGrafter"/>
</dbReference>